<comment type="caution">
    <text evidence="1">The sequence shown here is derived from an EMBL/GenBank/DDBJ whole genome shotgun (WGS) entry which is preliminary data.</text>
</comment>
<proteinExistence type="predicted"/>
<dbReference type="EMBL" id="BGZK01000041">
    <property type="protein sequence ID" value="GBP10497.1"/>
    <property type="molecule type" value="Genomic_DNA"/>
</dbReference>
<sequence>MGGRRGAGGGRRAAGRRSALLSGINELHLAPQSSYPVVPLRCAGVCTDGLFSVILIPMRLARVLRGNSVNSSSPAELARVTRHSRCYSLNLPLFGNFSADDRDSDRGDAIKNNDILGCRNATLSKSNPGGGMKNYDLDITEREQVLGAGPAARGGNDCWGFLLVKFT</sequence>
<accession>A0A4C1TAQ4</accession>
<protein>
    <submittedName>
        <fullName evidence="1">Uncharacterized protein</fullName>
    </submittedName>
</protein>
<dbReference type="Proteomes" id="UP000299102">
    <property type="component" value="Unassembled WGS sequence"/>
</dbReference>
<gene>
    <name evidence="1" type="ORF">EVAR_76353_1</name>
</gene>
<evidence type="ECO:0000313" key="2">
    <source>
        <dbReference type="Proteomes" id="UP000299102"/>
    </source>
</evidence>
<keyword evidence="2" id="KW-1185">Reference proteome</keyword>
<reference evidence="1 2" key="1">
    <citation type="journal article" date="2019" name="Commun. Biol.">
        <title>The bagworm genome reveals a unique fibroin gene that provides high tensile strength.</title>
        <authorList>
            <person name="Kono N."/>
            <person name="Nakamura H."/>
            <person name="Ohtoshi R."/>
            <person name="Tomita M."/>
            <person name="Numata K."/>
            <person name="Arakawa K."/>
        </authorList>
    </citation>
    <scope>NUCLEOTIDE SEQUENCE [LARGE SCALE GENOMIC DNA]</scope>
</reference>
<organism evidence="1 2">
    <name type="scientific">Eumeta variegata</name>
    <name type="common">Bagworm moth</name>
    <name type="synonym">Eumeta japonica</name>
    <dbReference type="NCBI Taxonomy" id="151549"/>
    <lineage>
        <taxon>Eukaryota</taxon>
        <taxon>Metazoa</taxon>
        <taxon>Ecdysozoa</taxon>
        <taxon>Arthropoda</taxon>
        <taxon>Hexapoda</taxon>
        <taxon>Insecta</taxon>
        <taxon>Pterygota</taxon>
        <taxon>Neoptera</taxon>
        <taxon>Endopterygota</taxon>
        <taxon>Lepidoptera</taxon>
        <taxon>Glossata</taxon>
        <taxon>Ditrysia</taxon>
        <taxon>Tineoidea</taxon>
        <taxon>Psychidae</taxon>
        <taxon>Oiketicinae</taxon>
        <taxon>Eumeta</taxon>
    </lineage>
</organism>
<evidence type="ECO:0000313" key="1">
    <source>
        <dbReference type="EMBL" id="GBP10497.1"/>
    </source>
</evidence>
<dbReference type="AlphaFoldDB" id="A0A4C1TAQ4"/>
<name>A0A4C1TAQ4_EUMVA</name>